<name>L7F6J0_STRT8</name>
<organism evidence="1 2">
    <name type="scientific">Streptomyces turgidiscabies (strain Car8)</name>
    <dbReference type="NCBI Taxonomy" id="698760"/>
    <lineage>
        <taxon>Bacteria</taxon>
        <taxon>Bacillati</taxon>
        <taxon>Actinomycetota</taxon>
        <taxon>Actinomycetes</taxon>
        <taxon>Kitasatosporales</taxon>
        <taxon>Streptomycetaceae</taxon>
        <taxon>Streptomyces</taxon>
    </lineage>
</organism>
<gene>
    <name evidence="1" type="ORF">STRTUCAR8_06191</name>
</gene>
<reference evidence="1 2" key="1">
    <citation type="journal article" date="2011" name="Plasmid">
        <title>Streptomyces turgidiscabies Car8 contains a modular pathogenicity island that shares virulence genes with other actinobacterial plant pathogens.</title>
        <authorList>
            <person name="Huguet-Tapia J.C."/>
            <person name="Badger J.H."/>
            <person name="Loria R."/>
            <person name="Pettis G.S."/>
        </authorList>
    </citation>
    <scope>NUCLEOTIDE SEQUENCE [LARGE SCALE GENOMIC DNA]</scope>
    <source>
        <strain evidence="1 2">Car8</strain>
    </source>
</reference>
<evidence type="ECO:0000313" key="2">
    <source>
        <dbReference type="Proteomes" id="UP000010931"/>
    </source>
</evidence>
<accession>L7F6J0</accession>
<comment type="caution">
    <text evidence="1">The sequence shown here is derived from an EMBL/GenBank/DDBJ whole genome shotgun (WGS) entry which is preliminary data.</text>
</comment>
<keyword evidence="2" id="KW-1185">Reference proteome</keyword>
<dbReference type="EMBL" id="AEJB01000320">
    <property type="protein sequence ID" value="ELP66912.1"/>
    <property type="molecule type" value="Genomic_DNA"/>
</dbReference>
<sequence>MLGCVLGAAAWAKGPCGGVCGAPVQSVCERVVTDGAQLVATIGELVSEFEVFRLGPHKPSTFRRALGRSLSVAGCMLGS</sequence>
<protein>
    <submittedName>
        <fullName evidence="1">Uncharacterized protein</fullName>
    </submittedName>
</protein>
<dbReference type="Proteomes" id="UP000010931">
    <property type="component" value="Unassembled WGS sequence"/>
</dbReference>
<proteinExistence type="predicted"/>
<dbReference type="PATRIC" id="fig|698760.3.peg.4301"/>
<evidence type="ECO:0000313" key="1">
    <source>
        <dbReference type="EMBL" id="ELP66912.1"/>
    </source>
</evidence>
<dbReference type="AlphaFoldDB" id="L7F6J0"/>